<dbReference type="InterPro" id="IPR036691">
    <property type="entry name" value="Endo/exonu/phosph_ase_sf"/>
</dbReference>
<dbReference type="InterPro" id="IPR044730">
    <property type="entry name" value="RNase_H-like_dom_plant"/>
</dbReference>
<evidence type="ECO:0000259" key="1">
    <source>
        <dbReference type="PROSITE" id="PS50878"/>
    </source>
</evidence>
<dbReference type="Proteomes" id="UP001652660">
    <property type="component" value="Chromosome 4c"/>
</dbReference>
<dbReference type="SUPFAM" id="SSF56219">
    <property type="entry name" value="DNase I-like"/>
    <property type="match status" value="1"/>
</dbReference>
<dbReference type="InterPro" id="IPR005135">
    <property type="entry name" value="Endo/exonuclease/phosphatase"/>
</dbReference>
<dbReference type="PANTHER" id="PTHR33116:SF80">
    <property type="entry name" value="REVERSE TRANSCRIPTASE ZINC-BINDING DOMAIN-CONTAINING PROTEIN"/>
    <property type="match status" value="1"/>
</dbReference>
<accession>A0A6P6SPN6</accession>
<dbReference type="PANTHER" id="PTHR33116">
    <property type="entry name" value="REVERSE TRANSCRIPTASE ZINC-BINDING DOMAIN-CONTAINING PROTEIN-RELATED-RELATED"/>
    <property type="match status" value="1"/>
</dbReference>
<organism evidence="2 3">
    <name type="scientific">Coffea arabica</name>
    <name type="common">Arabian coffee</name>
    <dbReference type="NCBI Taxonomy" id="13443"/>
    <lineage>
        <taxon>Eukaryota</taxon>
        <taxon>Viridiplantae</taxon>
        <taxon>Streptophyta</taxon>
        <taxon>Embryophyta</taxon>
        <taxon>Tracheophyta</taxon>
        <taxon>Spermatophyta</taxon>
        <taxon>Magnoliopsida</taxon>
        <taxon>eudicotyledons</taxon>
        <taxon>Gunneridae</taxon>
        <taxon>Pentapetalae</taxon>
        <taxon>asterids</taxon>
        <taxon>lamiids</taxon>
        <taxon>Gentianales</taxon>
        <taxon>Rubiaceae</taxon>
        <taxon>Ixoroideae</taxon>
        <taxon>Gardenieae complex</taxon>
        <taxon>Bertiereae - Coffeeae clade</taxon>
        <taxon>Coffeeae</taxon>
        <taxon>Coffea</taxon>
    </lineage>
</organism>
<evidence type="ECO:0000313" key="3">
    <source>
        <dbReference type="RefSeq" id="XP_027067853.2"/>
    </source>
</evidence>
<dbReference type="CDD" id="cd06222">
    <property type="entry name" value="RNase_H_like"/>
    <property type="match status" value="1"/>
</dbReference>
<reference evidence="2" key="1">
    <citation type="journal article" date="2025" name="Foods">
        <title>Unveiling the Microbial Signatures of Arabica Coffee Cherries: Insights into Ripeness Specific Diversity, Functional Traits, and Implications for Quality and Safety.</title>
        <authorList>
            <consortium name="RefSeq"/>
            <person name="Tenea G.N."/>
            <person name="Cifuentes V."/>
            <person name="Reyes P."/>
            <person name="Cevallos-Vallejos M."/>
        </authorList>
    </citation>
    <scope>NUCLEOTIDE SEQUENCE [LARGE SCALE GENOMIC DNA]</scope>
</reference>
<dbReference type="PROSITE" id="PS50878">
    <property type="entry name" value="RT_POL"/>
    <property type="match status" value="1"/>
</dbReference>
<dbReference type="Gene3D" id="3.60.10.10">
    <property type="entry name" value="Endonuclease/exonuclease/phosphatase"/>
    <property type="match status" value="1"/>
</dbReference>
<keyword evidence="2" id="KW-1185">Reference proteome</keyword>
<dbReference type="InterPro" id="IPR000477">
    <property type="entry name" value="RT_dom"/>
</dbReference>
<protein>
    <recommendedName>
        <fullName evidence="1">Reverse transcriptase domain-containing protein</fullName>
    </recommendedName>
</protein>
<dbReference type="InterPro" id="IPR036397">
    <property type="entry name" value="RNaseH_sf"/>
</dbReference>
<feature type="domain" description="Reverse transcriptase" evidence="1">
    <location>
        <begin position="448"/>
        <end position="728"/>
    </location>
</feature>
<gene>
    <name evidence="3" type="primary">LOC113693523</name>
</gene>
<proteinExistence type="predicted"/>
<dbReference type="Pfam" id="PF03372">
    <property type="entry name" value="Exo_endo_phos"/>
    <property type="match status" value="1"/>
</dbReference>
<dbReference type="GO" id="GO:0004523">
    <property type="term" value="F:RNA-DNA hybrid ribonuclease activity"/>
    <property type="evidence" value="ECO:0007669"/>
    <property type="project" value="InterPro"/>
</dbReference>
<dbReference type="GeneID" id="113693523"/>
<evidence type="ECO:0000313" key="2">
    <source>
        <dbReference type="Proteomes" id="UP001652660"/>
    </source>
</evidence>
<name>A0A6P6SPN6_COFAR</name>
<dbReference type="Pfam" id="PF13456">
    <property type="entry name" value="RVT_3"/>
    <property type="match status" value="1"/>
</dbReference>
<dbReference type="Pfam" id="PF00078">
    <property type="entry name" value="RVT_1"/>
    <property type="match status" value="1"/>
</dbReference>
<dbReference type="Gene3D" id="3.30.420.10">
    <property type="entry name" value="Ribonuclease H-like superfamily/Ribonuclease H"/>
    <property type="match status" value="1"/>
</dbReference>
<dbReference type="CDD" id="cd01650">
    <property type="entry name" value="RT_nLTR_like"/>
    <property type="match status" value="1"/>
</dbReference>
<dbReference type="SUPFAM" id="SSF56672">
    <property type="entry name" value="DNA/RNA polymerases"/>
    <property type="match status" value="1"/>
</dbReference>
<dbReference type="InterPro" id="IPR043502">
    <property type="entry name" value="DNA/RNA_pol_sf"/>
</dbReference>
<dbReference type="SUPFAM" id="SSF53098">
    <property type="entry name" value="Ribonuclease H-like"/>
    <property type="match status" value="1"/>
</dbReference>
<dbReference type="InterPro" id="IPR012337">
    <property type="entry name" value="RNaseH-like_sf"/>
</dbReference>
<dbReference type="GO" id="GO:0003676">
    <property type="term" value="F:nucleic acid binding"/>
    <property type="evidence" value="ECO:0007669"/>
    <property type="project" value="InterPro"/>
</dbReference>
<dbReference type="InterPro" id="IPR002156">
    <property type="entry name" value="RNaseH_domain"/>
</dbReference>
<sequence length="1505" mass="171258">MLVWNIRGIAGRASIRRLKKLLRLHSVTFLVIIEPMVDAGLLDDFTSRFGFHLRVCNSSNKIWVMWRSGFAVNVLVNNDQLIHMQVSHDSWNFVAHRSFVYGKCSRVERRALWSALGLISEEMETKSWLVGGDFNVVAAADEYAGQATQDLTAMAEFAECISACDLKEIPFSGSRYTWTGIRQGRRIWKRLDRLLMNLEWQRRFYGSVVKHLNRATSDHSPQLLQLSPGLPTGPKSFRFQDMWLNHHGFLMVVRQCWDQPTDGYGMFRFFLKLKRLKQALRTWNQDVFGNIFEKVSKAEEEVRLKELQLEKARVKWLREGDANTRYFHSHLLDKRARLSITRICNLEGEVVESADDIGTAAVAFFQSLLAEVLPINNIAICRLLEAIPPLVTPDQNAQLFQEITLEEVWQAVFELDGQSAAGCDGFSGNFYKRCWDIIAQDVLQTALEFMCDVPIPKGIVSTLILLLPKKEAPHSFANFRPISLCNFINKVFTKILSNCLKVVLPTIISLEQSGFVSGRDIADNILLAQELVNSIDKKAWVHNVIFKLDMMKAFDRVSQDFPSQLLLQFGFHSHFVSLIMNNLTSAWFSILVNGRPHGFFQAKQGLKQGDPLSPFLFILVSEALSRGVNNLALQRKLQPFALGSHCPTVSYLAFADDIVIFTRGDNRSVQSLMGFLELYQHGSGQRVNKDKSFYIVSPKCPLAAKRLLSRRTGFQYKGLPFVYLGCKLVKGKMRMEHFQPLIDRIQAKLVGWKNRLLSPGGRLILIKHVLSSIPIYTLAVSELPRGVIKRIEKLMSTFLWGEVEGRDKRHWRKWQALCKPTQENGLGLRRLQDVQDAFGCKLWWKMRTSDTLWTRFMRAKHVAVTEHLTTTPASQTSSAVWKRMLRVRDFVEEHSQTLIKNGSASFWYDNWIGSGPLGKHRLHVPSPNLYLRDVLHDNIWHLDQRLGFNLPSKCPYCESTDTLAHWFVKCSLATQVWGKLEQLLDIRAPSHHDIILKLQGWWSNISGKSAMAKLSHIVPLFVCWELWKARSWAIFDATTPSATHVVRQILRLIHLMALAHPLSLACMNDDRLLKRGVVPFLKKAKSTQVLSLAWAPPPASYVKLNIDGSSSGNPGNSGGGIIRDQHGHVLSAFSSFYGFRTNMQAKAMAVLEGLHLCISFGMQYIKVELDSLVLLNVINGEHRCPWRIDEVIARARVALRQASFELTHCYRETNAAADSLAKRVVSSGDSKVFDALSLPTLTTGLCKLDSRQYPYIRYAIGVKSYKKSQNFKRLVIPKRAQARDRRTALKSRIAGPIPGATIILGRHILNLRVIRNLFKGDLWQQLKEEHREAILFGNKLGIGRLEFDPEIEKIVRTLMKETKLQKQQVSTAQPSGLEQNPDLSDSSVDLEANLLAPNKTMVAQRTLRKFATSNVNQQPLCITYIDTEEDFELKSGLIHLLPTFRRVAGEDPYKHFKEFHVVCSTMRLQGVTEEQIKLHVFPFSLADKAKDWLVYLPSGSITTWE</sequence>
<dbReference type="RefSeq" id="XP_027067853.2">
    <property type="nucleotide sequence ID" value="XM_027212052.2"/>
</dbReference>
<reference evidence="3" key="2">
    <citation type="submission" date="2025-08" db="UniProtKB">
        <authorList>
            <consortium name="RefSeq"/>
        </authorList>
    </citation>
    <scope>IDENTIFICATION</scope>
    <source>
        <tissue evidence="3">Leaves</tissue>
    </source>
</reference>
<dbReference type="OrthoDB" id="1748430at2759"/>